<reference evidence="3" key="1">
    <citation type="submission" date="2022-11" db="UniProtKB">
        <authorList>
            <consortium name="WormBaseParasite"/>
        </authorList>
    </citation>
    <scope>IDENTIFICATION</scope>
</reference>
<dbReference type="WBParaSite" id="PSAMB.scaffold18711size897.g37663.t1">
    <property type="protein sequence ID" value="PSAMB.scaffold18711size897.g37663.t1"/>
    <property type="gene ID" value="PSAMB.scaffold18711size897.g37663"/>
</dbReference>
<organism evidence="2 3">
    <name type="scientific">Plectus sambesii</name>
    <dbReference type="NCBI Taxonomy" id="2011161"/>
    <lineage>
        <taxon>Eukaryota</taxon>
        <taxon>Metazoa</taxon>
        <taxon>Ecdysozoa</taxon>
        <taxon>Nematoda</taxon>
        <taxon>Chromadorea</taxon>
        <taxon>Plectida</taxon>
        <taxon>Plectina</taxon>
        <taxon>Plectoidea</taxon>
        <taxon>Plectidae</taxon>
        <taxon>Plectus</taxon>
    </lineage>
</organism>
<name>A0A914VEW4_9BILA</name>
<feature type="region of interest" description="Disordered" evidence="1">
    <location>
        <begin position="1"/>
        <end position="20"/>
    </location>
</feature>
<sequence>MDERLGALYEPTTESHHHHWPTNLGCRIGGRLGAGGRSIGQLTPSKPLASMTAAVARGHPAQLHL</sequence>
<evidence type="ECO:0000313" key="2">
    <source>
        <dbReference type="Proteomes" id="UP000887566"/>
    </source>
</evidence>
<dbReference type="AlphaFoldDB" id="A0A914VEW4"/>
<evidence type="ECO:0000313" key="3">
    <source>
        <dbReference type="WBParaSite" id="PSAMB.scaffold18711size897.g37663.t1"/>
    </source>
</evidence>
<dbReference type="Proteomes" id="UP000887566">
    <property type="component" value="Unplaced"/>
</dbReference>
<accession>A0A914VEW4</accession>
<evidence type="ECO:0000256" key="1">
    <source>
        <dbReference type="SAM" id="MobiDB-lite"/>
    </source>
</evidence>
<protein>
    <submittedName>
        <fullName evidence="3">Uncharacterized protein</fullName>
    </submittedName>
</protein>
<proteinExistence type="predicted"/>
<keyword evidence="2" id="KW-1185">Reference proteome</keyword>